<sequence length="309" mass="34932">MQIFQVRFLHFQLFRLLSIMGKSRKRSNKRHDTGYPYNPIRVSNIQVVRPNRRHSEDNGIMLVQPVFKTTGSRPSASQQKQQLKRLQFVASYAEYWWGKVCNVYMAGRQLAPGNFSPSINFMEDKFVAMTLPFFMAVQQQSFEALYQMDAKVDAVLKAPALSDQQLEGSSAKTWLHNDDKGKALYMQRETEVLAGMISAAWAKLVSLPAVDKVLESAQPSVEFTRRKYTDAHDAVVASATYSKAMEAAEAIVSNFKHSFVYRTAAARLYPVVSQFTDPALDRIVQSQYYSAVVDHLRPTSPPGCLQTAQ</sequence>
<name>A0AAW1R3C7_9CHLO</name>
<evidence type="ECO:0000313" key="2">
    <source>
        <dbReference type="Proteomes" id="UP001438707"/>
    </source>
</evidence>
<keyword evidence="2" id="KW-1185">Reference proteome</keyword>
<dbReference type="Proteomes" id="UP001438707">
    <property type="component" value="Unassembled WGS sequence"/>
</dbReference>
<protein>
    <submittedName>
        <fullName evidence="1">Uncharacterized protein</fullName>
    </submittedName>
</protein>
<organism evidence="1 2">
    <name type="scientific">Apatococcus lobatus</name>
    <dbReference type="NCBI Taxonomy" id="904363"/>
    <lineage>
        <taxon>Eukaryota</taxon>
        <taxon>Viridiplantae</taxon>
        <taxon>Chlorophyta</taxon>
        <taxon>core chlorophytes</taxon>
        <taxon>Trebouxiophyceae</taxon>
        <taxon>Chlorellales</taxon>
        <taxon>Chlorellaceae</taxon>
        <taxon>Apatococcus</taxon>
    </lineage>
</organism>
<evidence type="ECO:0000313" key="1">
    <source>
        <dbReference type="EMBL" id="KAK9828192.1"/>
    </source>
</evidence>
<accession>A0AAW1R3C7</accession>
<reference evidence="1 2" key="1">
    <citation type="journal article" date="2024" name="Nat. Commun.">
        <title>Phylogenomics reveals the evolutionary origins of lichenization in chlorophyte algae.</title>
        <authorList>
            <person name="Puginier C."/>
            <person name="Libourel C."/>
            <person name="Otte J."/>
            <person name="Skaloud P."/>
            <person name="Haon M."/>
            <person name="Grisel S."/>
            <person name="Petersen M."/>
            <person name="Berrin J.G."/>
            <person name="Delaux P.M."/>
            <person name="Dal Grande F."/>
            <person name="Keller J."/>
        </authorList>
    </citation>
    <scope>NUCLEOTIDE SEQUENCE [LARGE SCALE GENOMIC DNA]</scope>
    <source>
        <strain evidence="1 2">SAG 2145</strain>
    </source>
</reference>
<dbReference type="AlphaFoldDB" id="A0AAW1R3C7"/>
<dbReference type="EMBL" id="JALJOS010000016">
    <property type="protein sequence ID" value="KAK9828192.1"/>
    <property type="molecule type" value="Genomic_DNA"/>
</dbReference>
<gene>
    <name evidence="1" type="ORF">WJX74_002467</name>
</gene>
<proteinExistence type="predicted"/>
<comment type="caution">
    <text evidence="1">The sequence shown here is derived from an EMBL/GenBank/DDBJ whole genome shotgun (WGS) entry which is preliminary data.</text>
</comment>